<keyword evidence="1" id="KW-0175">Coiled coil</keyword>
<dbReference type="EMBL" id="BSDP01000001">
    <property type="protein sequence ID" value="GLI27525.1"/>
    <property type="molecule type" value="Genomic_DNA"/>
</dbReference>
<reference evidence="2" key="1">
    <citation type="submission" date="2022-12" db="EMBL/GenBank/DDBJ databases">
        <title>Reference genome sequencing for broad-spectrum identification of bacterial and archaeal isolates by mass spectrometry.</title>
        <authorList>
            <person name="Sekiguchi Y."/>
            <person name="Tourlousse D.M."/>
        </authorList>
    </citation>
    <scope>NUCLEOTIDE SEQUENCE</scope>
    <source>
        <strain evidence="2">14</strain>
    </source>
</reference>
<proteinExistence type="predicted"/>
<dbReference type="Proteomes" id="UP001144396">
    <property type="component" value="Unassembled WGS sequence"/>
</dbReference>
<evidence type="ECO:0000313" key="3">
    <source>
        <dbReference type="Proteomes" id="UP001144396"/>
    </source>
</evidence>
<evidence type="ECO:0000313" key="2">
    <source>
        <dbReference type="EMBL" id="GLI27525.1"/>
    </source>
</evidence>
<evidence type="ECO:0000256" key="1">
    <source>
        <dbReference type="SAM" id="Coils"/>
    </source>
</evidence>
<sequence length="259" mass="29497">MLPPRMFRAETVLQPSYSPECQSGVGGHQYSTYMARVDRRDRLSTSTELIAECEAQMWRAAAEVAAARAARDEAERRLQLARDAVGPMIQRYGSALDLNNQHVSRETVRALYWDHPDIRARDISDAFAIEGGAAAVHRHSGSSEVVVWCVGGCDTEIRIRSRTSWSDICEPCMARRTQERREAHEAWQAQHRAAREADKDRDRVWIREQLSAGRTPEEVSRSWEPDETSSLARAIFRETLLEELARWIPSRHVREDVGG</sequence>
<accession>A0A9W6FPJ8</accession>
<protein>
    <submittedName>
        <fullName evidence="2">Uncharacterized protein</fullName>
    </submittedName>
</protein>
<comment type="caution">
    <text evidence="2">The sequence shown here is derived from an EMBL/GenBank/DDBJ whole genome shotgun (WGS) entry which is preliminary data.</text>
</comment>
<dbReference type="AlphaFoldDB" id="A0A9W6FPJ8"/>
<organism evidence="2 3">
    <name type="scientific">Agromyces rhizosphaerae</name>
    <dbReference type="NCBI Taxonomy" id="88374"/>
    <lineage>
        <taxon>Bacteria</taxon>
        <taxon>Bacillati</taxon>
        <taxon>Actinomycetota</taxon>
        <taxon>Actinomycetes</taxon>
        <taxon>Micrococcales</taxon>
        <taxon>Microbacteriaceae</taxon>
        <taxon>Agromyces</taxon>
    </lineage>
</organism>
<name>A0A9W6FPJ8_9MICO</name>
<gene>
    <name evidence="2" type="ORF">ARHIZOSPH14_17670</name>
</gene>
<keyword evidence="3" id="KW-1185">Reference proteome</keyword>
<feature type="coiled-coil region" evidence="1">
    <location>
        <begin position="57"/>
        <end position="84"/>
    </location>
</feature>